<evidence type="ECO:0000313" key="2">
    <source>
        <dbReference type="EMBL" id="BAB55706.1"/>
    </source>
</evidence>
<organism evidence="2">
    <name type="scientific">Oryza sativa subsp. japonica</name>
    <name type="common">Rice</name>
    <dbReference type="NCBI Taxonomy" id="39947"/>
    <lineage>
        <taxon>Eukaryota</taxon>
        <taxon>Viridiplantae</taxon>
        <taxon>Streptophyta</taxon>
        <taxon>Embryophyta</taxon>
        <taxon>Tracheophyta</taxon>
        <taxon>Spermatophyta</taxon>
        <taxon>Magnoliopsida</taxon>
        <taxon>Liliopsida</taxon>
        <taxon>Poales</taxon>
        <taxon>Poaceae</taxon>
        <taxon>BOP clade</taxon>
        <taxon>Oryzoideae</taxon>
        <taxon>Oryzeae</taxon>
        <taxon>Oryzinae</taxon>
        <taxon>Oryza</taxon>
        <taxon>Oryza sativa</taxon>
    </lineage>
</organism>
<feature type="region of interest" description="Disordered" evidence="1">
    <location>
        <begin position="1"/>
        <end position="89"/>
    </location>
</feature>
<dbReference type="AlphaFoldDB" id="Q94J51"/>
<evidence type="ECO:0000256" key="1">
    <source>
        <dbReference type="SAM" id="MobiDB-lite"/>
    </source>
</evidence>
<proteinExistence type="predicted"/>
<feature type="compositionally biased region" description="Basic residues" evidence="1">
    <location>
        <begin position="45"/>
        <end position="55"/>
    </location>
</feature>
<dbReference type="Proteomes" id="UP000817658">
    <property type="component" value="Chromosome 1"/>
</dbReference>
<reference evidence="2" key="1">
    <citation type="journal article" date="2002" name="Nature">
        <title>The genome sequence and structure of rice chromosome 1.</title>
        <authorList>
            <person name="Sasaki T."/>
            <person name="Matsumoto T."/>
            <person name="Yamamoto K."/>
            <person name="Sakata K."/>
            <person name="Baba T."/>
            <person name="Katayose Y."/>
            <person name="Wu J."/>
            <person name="Niimura Y."/>
            <person name="Cheng Z."/>
            <person name="Nagamura Y."/>
            <person name="Antonio B.A."/>
            <person name="Kanamori H."/>
            <person name="Hosokawa S."/>
            <person name="Masukawa M."/>
            <person name="Arikawa K."/>
            <person name="Chiden Y."/>
            <person name="Hayashi M."/>
            <person name="Okamoto M."/>
            <person name="Ando T."/>
            <person name="Aoki H."/>
            <person name="Arita K."/>
            <person name="Hamada M."/>
            <person name="Harada C."/>
            <person name="Hijishita S."/>
            <person name="Honda M."/>
            <person name="Ichikawa Y."/>
            <person name="Idonuma A."/>
            <person name="Iijima M."/>
            <person name="Ikeda M."/>
            <person name="Ikeno M."/>
            <person name="Itoh S."/>
            <person name="Itoh T."/>
            <person name="Itoh Y."/>
            <person name="Itoh Y."/>
            <person name="Iwabuchi A."/>
            <person name="Kamiya K."/>
            <person name="Karasawa W."/>
            <person name="Katagiri S."/>
            <person name="Kikuta A."/>
            <person name="Kobayashi N."/>
            <person name="Kono I."/>
            <person name="Machita K."/>
            <person name="Maehara T."/>
            <person name="Mizuno H."/>
            <person name="Mizubayashi T."/>
            <person name="Mukai Y."/>
            <person name="Nagasaki H."/>
            <person name="Nakashima M."/>
            <person name="Nakama Y."/>
            <person name="Nakamichi Y."/>
            <person name="Nakamura M."/>
            <person name="Namiki N."/>
            <person name="Negishi M."/>
            <person name="Ohta I."/>
            <person name="Ono N."/>
            <person name="Saji S."/>
            <person name="Sakai K."/>
            <person name="Shibata M."/>
            <person name="Shimokawa T."/>
            <person name="Shomura A."/>
            <person name="Song J."/>
            <person name="Takazaki Y."/>
            <person name="Terasawa K."/>
            <person name="Tsuji K."/>
            <person name="Waki K."/>
            <person name="Yamagata H."/>
            <person name="Yamane H."/>
            <person name="Yoshiki S."/>
            <person name="Yoshihara R."/>
            <person name="Yukawa K."/>
            <person name="Zhong H."/>
            <person name="Iwama H."/>
            <person name="Endo T."/>
            <person name="Ito H."/>
            <person name="Hahn J.H."/>
            <person name="Kim H.I."/>
            <person name="Eun M.Y."/>
            <person name="Yano M."/>
            <person name="Jiang J."/>
            <person name="Gojobori T."/>
        </authorList>
    </citation>
    <scope>NUCLEOTIDE SEQUENCE [LARGE SCALE GENOMIC DNA]</scope>
</reference>
<sequence length="89" mass="9763">MASGSRGDFRAVQPGDLHRSKPFQPARAQPPGVQRAAASSVDVRGRRRLLRRRARPREARPGQRRRWAAGRAEAAKSEAGERQGPGVTL</sequence>
<name>Q94J51_ORYSJ</name>
<gene>
    <name evidence="2" type="primary">P0468H06.26</name>
</gene>
<protein>
    <submittedName>
        <fullName evidence="2">Uncharacterized protein</fullName>
    </submittedName>
</protein>
<accession>Q94J51</accession>
<dbReference type="EMBL" id="AP003075">
    <property type="protein sequence ID" value="BAB55706.1"/>
    <property type="molecule type" value="Genomic_DNA"/>
</dbReference>